<dbReference type="AlphaFoldDB" id="A0A6P8R0F9"/>
<dbReference type="FunFam" id="1.10.10.10:FF:000027">
    <property type="entry name" value="Heat shock transcription factor 1"/>
    <property type="match status" value="1"/>
</dbReference>
<keyword evidence="3" id="KW-0805">Transcription regulation</keyword>
<dbReference type="InterPro" id="IPR010542">
    <property type="entry name" value="Vert_HSTF_C"/>
</dbReference>
<dbReference type="InterPro" id="IPR036390">
    <property type="entry name" value="WH_DNA-bd_sf"/>
</dbReference>
<evidence type="ECO:0000259" key="10">
    <source>
        <dbReference type="SMART" id="SM00415"/>
    </source>
</evidence>
<evidence type="ECO:0000256" key="2">
    <source>
        <dbReference type="ARBA" id="ARBA00006403"/>
    </source>
</evidence>
<dbReference type="InterPro" id="IPR000232">
    <property type="entry name" value="HSF_DNA-bd"/>
</dbReference>
<evidence type="ECO:0000256" key="1">
    <source>
        <dbReference type="ARBA" id="ARBA00004123"/>
    </source>
</evidence>
<dbReference type="Gene3D" id="1.10.10.10">
    <property type="entry name" value="Winged helix-like DNA-binding domain superfamily/Winged helix DNA-binding domain"/>
    <property type="match status" value="1"/>
</dbReference>
<dbReference type="SUPFAM" id="SSF46785">
    <property type="entry name" value="Winged helix' DNA-binding domain"/>
    <property type="match status" value="1"/>
</dbReference>
<dbReference type="PRINTS" id="PR00056">
    <property type="entry name" value="HSFDOMAIN"/>
</dbReference>
<evidence type="ECO:0000256" key="5">
    <source>
        <dbReference type="ARBA" id="ARBA00023125"/>
    </source>
</evidence>
<reference evidence="12" key="1">
    <citation type="submission" date="2025-08" db="UniProtKB">
        <authorList>
            <consortium name="RefSeq"/>
        </authorList>
    </citation>
    <scope>IDENTIFICATION</scope>
</reference>
<evidence type="ECO:0000256" key="7">
    <source>
        <dbReference type="ARBA" id="ARBA00023163"/>
    </source>
</evidence>
<dbReference type="Proteomes" id="UP000515159">
    <property type="component" value="Chromosome 5"/>
</dbReference>
<dbReference type="InterPro" id="IPR036388">
    <property type="entry name" value="WH-like_DNA-bd_sf"/>
</dbReference>
<dbReference type="Pfam" id="PF00447">
    <property type="entry name" value="HSF_DNA-bind"/>
    <property type="match status" value="1"/>
</dbReference>
<name>A0A6P8R0F9_GEOSA</name>
<keyword evidence="6" id="KW-0010">Activator</keyword>
<keyword evidence="7" id="KW-0804">Transcription</keyword>
<comment type="subcellular location">
    <subcellularLocation>
        <location evidence="1">Nucleus</location>
    </subcellularLocation>
</comment>
<protein>
    <submittedName>
        <fullName evidence="12">Heat shock factor protein 3-like</fullName>
    </submittedName>
</protein>
<gene>
    <name evidence="12" type="primary">LOC117360970</name>
</gene>
<evidence type="ECO:0000313" key="12">
    <source>
        <dbReference type="RefSeq" id="XP_033801575.1"/>
    </source>
</evidence>
<feature type="domain" description="HSF-type DNA-binding" evidence="10">
    <location>
        <begin position="13"/>
        <end position="117"/>
    </location>
</feature>
<keyword evidence="5" id="KW-0238">DNA-binding</keyword>
<dbReference type="OrthoDB" id="60033at2759"/>
<dbReference type="RefSeq" id="XP_033801575.1">
    <property type="nucleotide sequence ID" value="XM_033945684.1"/>
</dbReference>
<dbReference type="SMART" id="SM00415">
    <property type="entry name" value="HSF"/>
    <property type="match status" value="1"/>
</dbReference>
<evidence type="ECO:0000256" key="8">
    <source>
        <dbReference type="ARBA" id="ARBA00023242"/>
    </source>
</evidence>
<dbReference type="GO" id="GO:0005634">
    <property type="term" value="C:nucleus"/>
    <property type="evidence" value="ECO:0007669"/>
    <property type="project" value="UniProtKB-SubCell"/>
</dbReference>
<organism evidence="11 12">
    <name type="scientific">Geotrypetes seraphini</name>
    <name type="common">Gaboon caecilian</name>
    <name type="synonym">Caecilia seraphini</name>
    <dbReference type="NCBI Taxonomy" id="260995"/>
    <lineage>
        <taxon>Eukaryota</taxon>
        <taxon>Metazoa</taxon>
        <taxon>Chordata</taxon>
        <taxon>Craniata</taxon>
        <taxon>Vertebrata</taxon>
        <taxon>Euteleostomi</taxon>
        <taxon>Amphibia</taxon>
        <taxon>Gymnophiona</taxon>
        <taxon>Geotrypetes</taxon>
    </lineage>
</organism>
<dbReference type="InParanoid" id="A0A6P8R0F9"/>
<evidence type="ECO:0000256" key="9">
    <source>
        <dbReference type="RuleBase" id="RU004020"/>
    </source>
</evidence>
<sequence length="519" mass="58127">MKESSSARGLSPLVPAFLTKLWTLVEDPSNDDVICWSWNGQNFSILDEQRFAKEIIPKYFKHNNISSFIRQLNMYGFRKVVSLENGLIKPEKGSALEFQHPFFKQGKAELLENIKRKVSMVRSDDSKLSPDDLQRVLFDVQEMRDEQFSMDAKLDNMRKENKALWKEVAALRRKHSQQQKLLSKILQFILSLVRGNYVVGAKRKRPLTLDTSDASPEKYSHQYLRTPVDGGEMIELVEDGVVIKDITNSSETFSPAKSDEACREDDLIGTQAPVASEVSQAIMMEHPISGYPVEAPDSSLRPSEAESNALELHSVPVNDADDPASVIDAILNENSSTNYSDIILDREEIQDFLNCIDTSLEELQAMLFRKKPGSDFIEILNSDLPSSDLNITGSSSSIPTVLTECSKKLQPSESEGAQNKDKQLMQYRSHSLLSHFEELPVNEDGRESEETEDLLAALEGKATLANIEPSPLLTQTNASEPCELPLLTEDLTGEYKLLPLFVLSPVNNLIEEATGVENM</sequence>
<evidence type="ECO:0000256" key="3">
    <source>
        <dbReference type="ARBA" id="ARBA00023015"/>
    </source>
</evidence>
<evidence type="ECO:0000256" key="4">
    <source>
        <dbReference type="ARBA" id="ARBA00023016"/>
    </source>
</evidence>
<evidence type="ECO:0000256" key="6">
    <source>
        <dbReference type="ARBA" id="ARBA00023159"/>
    </source>
</evidence>
<proteinExistence type="inferred from homology"/>
<dbReference type="GeneID" id="117360970"/>
<keyword evidence="11" id="KW-1185">Reference proteome</keyword>
<accession>A0A6P8R0F9</accession>
<keyword evidence="8" id="KW-0539">Nucleus</keyword>
<comment type="similarity">
    <text evidence="2 9">Belongs to the HSF family.</text>
</comment>
<dbReference type="KEGG" id="gsh:117360970"/>
<dbReference type="PANTHER" id="PTHR10015">
    <property type="entry name" value="HEAT SHOCK TRANSCRIPTION FACTOR"/>
    <property type="match status" value="1"/>
</dbReference>
<dbReference type="GO" id="GO:0003700">
    <property type="term" value="F:DNA-binding transcription factor activity"/>
    <property type="evidence" value="ECO:0007669"/>
    <property type="project" value="InterPro"/>
</dbReference>
<dbReference type="PANTHER" id="PTHR10015:SF454">
    <property type="entry name" value="HEAT SHOCK FACTOR PROTEIN 3"/>
    <property type="match status" value="1"/>
</dbReference>
<evidence type="ECO:0000313" key="11">
    <source>
        <dbReference type="Proteomes" id="UP000515159"/>
    </source>
</evidence>
<dbReference type="GO" id="GO:0043565">
    <property type="term" value="F:sequence-specific DNA binding"/>
    <property type="evidence" value="ECO:0007669"/>
    <property type="project" value="InterPro"/>
</dbReference>
<dbReference type="Pfam" id="PF06546">
    <property type="entry name" value="Vert_HS_TF"/>
    <property type="match status" value="1"/>
</dbReference>
<keyword evidence="4" id="KW-0346">Stress response</keyword>